<feature type="region of interest" description="Disordered" evidence="9">
    <location>
        <begin position="1020"/>
        <end position="1050"/>
    </location>
</feature>
<keyword evidence="13" id="KW-1185">Reference proteome</keyword>
<evidence type="ECO:0000256" key="10">
    <source>
        <dbReference type="SAM" id="Phobius"/>
    </source>
</evidence>
<dbReference type="InterPro" id="IPR043926">
    <property type="entry name" value="ABCG_dom"/>
</dbReference>
<name>A0A150GL34_GONPE</name>
<proteinExistence type="inferred from homology"/>
<feature type="transmembrane region" description="Helical" evidence="10">
    <location>
        <begin position="730"/>
        <end position="752"/>
    </location>
</feature>
<dbReference type="PANTHER" id="PTHR19241">
    <property type="entry name" value="ATP-BINDING CASSETTE TRANSPORTER"/>
    <property type="match status" value="1"/>
</dbReference>
<keyword evidence="4 10" id="KW-0812">Transmembrane</keyword>
<sequence>MPGRALREGAETATEVNLEHKVPTSPKKPPGDALMAALRSEMEGARGRLTLERRRELAAKLLEHTNRDDTFFTRLSKRMQEVGVTVPSVTVEYRNLRVDTEALIGAASVPTVSSVPIMVAKRLLGLHRDQESRPLTILNGLQGRLVPGRLTLLLGPPSCGKSTFMRAITGRLIPAHGKLSGEVRYNGHALDELNVRRTAAYVDQMDVHNPNLTVRETLDFAHACQVGLHGAAFDVPAELAAHRITSNTNNGHNGHNGDSTYGSGPATPSHAATADNGHNGGVASSSGRFLKAIRSHRHDKHLLEQAAPEDEFESLLRQAWGTRVRVDIVMSLLGLSHCADTLVGDALMRGISGGERKRLTSAEMLVGPCNVVVLDEMSTGLDSATLFTVVRWLSQASRALQLTMLVSLLQPPPEVFGLFDDVMLMTEGRVLYHGPVPDVVPHFRSVGLDCPDRKDVPSFLLEITTPAGQREFAGAELRSKFNLPPPGADPFSASRAASALPSDSNALMSALPSPEAAAALAAANASTASGASEAGGAPVHIRPKSLLVSLEDMEEAFWTKSTHGVKMAGELRESAAAPPPSGLAAPLVPRHEYYALSPWEAIAAVTRRQMSLAMRDKVLIKGRIVQVTVLGLITGSLFYNQGVSLNASRTIFGACFMSVLFMSFSGFLQVPLTMELKKLWYKHRSSAFYPAYAQGIAMAVTQLPISAIESAVFSLIIYFMVGFYRQPGYFFTFFLVMMSASMSVASVFRFLACVCPTMVIANAASGVSIVLLILTSGFAILHYSIPPWAIWAYWISPYGYALRCLVVNEMVSPKWQNVPAPPGMPPGLSLGDAALQSFDFYTERKWIWIGVGFMQGFFLLFTLGAIISLHVQQPEVPAAQLPDPEELKRARERAQERRAKVAAAAAAKHSAPQSLDAAGGGDPSQKKGELVLAVRPAGARTAATGVDVERTSHGKGLVISPSAAALQDFIDISSSLPFTPITLVFQDLKYWVPNPAYSRAAAKKAAKAQAEANQAAIDAHAGGSKDVEAAKPAAAPAPAARAGGPPAPLVSPTQERLQLLSGITGFNEPGVLLALMGGSGAGKTTLMDVIAGRKTIGTIGGTITVNGHAADPRAWSRVMGYVEQFDIHTPAQTVVEALQFSARLRLPPSFSDQQVKSYVEEVLEIVDLLPQMGALVGSPGVSGLSTEARKRLTIAVELVANPSCIFLDEPTSAYLIETGKETNEALKVGSRYAMPFGVQTRVLLRKFDRAYWRSPGYNLVRLGTTLLTSFIYAAIYWGEGKVPYHATIGSVQNVMGIMFSSSNFIGMTNLMSVMPVVGYERVVFYRERGASMYNPFAYGIAIALVELPYLFVQSLLFVPAIYWMIGFQPDPEAFFYYFIVFLETIAFYTIFGQTLVYITPAQAIAQVVGGGFNFLFNVFNGFIITYPDIPPGWRWMNRAVPPTWILYGLGISQLGERDGDITYGGKTVPIAEFMSERFGYSYALRWWVVLILLAYILVLRVGSVVALAHWNFLKR</sequence>
<feature type="transmembrane region" description="Helical" evidence="10">
    <location>
        <begin position="1297"/>
        <end position="1317"/>
    </location>
</feature>
<keyword evidence="8 10" id="KW-0472">Membrane</keyword>
<dbReference type="EMBL" id="LSYV01000017">
    <property type="protein sequence ID" value="KXZ50445.1"/>
    <property type="molecule type" value="Genomic_DNA"/>
</dbReference>
<dbReference type="SUPFAM" id="SSF52540">
    <property type="entry name" value="P-loop containing nucleoside triphosphate hydrolases"/>
    <property type="match status" value="2"/>
</dbReference>
<dbReference type="Proteomes" id="UP000075714">
    <property type="component" value="Unassembled WGS sequence"/>
</dbReference>
<evidence type="ECO:0000256" key="2">
    <source>
        <dbReference type="ARBA" id="ARBA00006012"/>
    </source>
</evidence>
<feature type="compositionally biased region" description="Basic and acidic residues" evidence="9">
    <location>
        <begin position="1"/>
        <end position="10"/>
    </location>
</feature>
<feature type="transmembrane region" description="Helical" evidence="10">
    <location>
        <begin position="1403"/>
        <end position="1426"/>
    </location>
</feature>
<feature type="compositionally biased region" description="Low complexity" evidence="9">
    <location>
        <begin position="1030"/>
        <end position="1044"/>
    </location>
</feature>
<dbReference type="GO" id="GO:0016020">
    <property type="term" value="C:membrane"/>
    <property type="evidence" value="ECO:0007669"/>
    <property type="project" value="UniProtKB-SubCell"/>
</dbReference>
<evidence type="ECO:0000313" key="13">
    <source>
        <dbReference type="Proteomes" id="UP000075714"/>
    </source>
</evidence>
<feature type="transmembrane region" description="Helical" evidence="10">
    <location>
        <begin position="1484"/>
        <end position="1510"/>
    </location>
</feature>
<feature type="transmembrane region" description="Helical" evidence="10">
    <location>
        <begin position="1338"/>
        <end position="1362"/>
    </location>
</feature>
<dbReference type="Pfam" id="PF19055">
    <property type="entry name" value="ABC2_membrane_7"/>
    <property type="match status" value="1"/>
</dbReference>
<evidence type="ECO:0000259" key="11">
    <source>
        <dbReference type="PROSITE" id="PS50893"/>
    </source>
</evidence>
<dbReference type="InterPro" id="IPR027417">
    <property type="entry name" value="P-loop_NTPase"/>
</dbReference>
<dbReference type="InterPro" id="IPR013525">
    <property type="entry name" value="ABC2_TM"/>
</dbReference>
<evidence type="ECO:0000256" key="1">
    <source>
        <dbReference type="ARBA" id="ARBA00004141"/>
    </source>
</evidence>
<feature type="region of interest" description="Disordered" evidence="9">
    <location>
        <begin position="245"/>
        <end position="281"/>
    </location>
</feature>
<protein>
    <recommendedName>
        <fullName evidence="11">ABC transporter domain-containing protein</fullName>
    </recommendedName>
</protein>
<comment type="caution">
    <text evidence="12">The sequence shown here is derived from an EMBL/GenBank/DDBJ whole genome shotgun (WGS) entry which is preliminary data.</text>
</comment>
<dbReference type="GO" id="GO:0016887">
    <property type="term" value="F:ATP hydrolysis activity"/>
    <property type="evidence" value="ECO:0007669"/>
    <property type="project" value="InterPro"/>
</dbReference>
<evidence type="ECO:0000256" key="9">
    <source>
        <dbReference type="SAM" id="MobiDB-lite"/>
    </source>
</evidence>
<keyword evidence="3" id="KW-0813">Transport</keyword>
<evidence type="ECO:0000256" key="7">
    <source>
        <dbReference type="ARBA" id="ARBA00022989"/>
    </source>
</evidence>
<dbReference type="OrthoDB" id="66620at2759"/>
<keyword evidence="5" id="KW-0547">Nucleotide-binding</keyword>
<feature type="transmembrane region" description="Helical" evidence="10">
    <location>
        <begin position="1259"/>
        <end position="1277"/>
    </location>
</feature>
<dbReference type="SMART" id="SM00382">
    <property type="entry name" value="AAA"/>
    <property type="match status" value="2"/>
</dbReference>
<feature type="transmembrane region" description="Helical" evidence="10">
    <location>
        <begin position="651"/>
        <end position="670"/>
    </location>
</feature>
<reference evidence="13" key="1">
    <citation type="journal article" date="2016" name="Nat. Commun.">
        <title>The Gonium pectorale genome demonstrates co-option of cell cycle regulation during the evolution of multicellularity.</title>
        <authorList>
            <person name="Hanschen E.R."/>
            <person name="Marriage T.N."/>
            <person name="Ferris P.J."/>
            <person name="Hamaji T."/>
            <person name="Toyoda A."/>
            <person name="Fujiyama A."/>
            <person name="Neme R."/>
            <person name="Noguchi H."/>
            <person name="Minakuchi Y."/>
            <person name="Suzuki M."/>
            <person name="Kawai-Toyooka H."/>
            <person name="Smith D.R."/>
            <person name="Sparks H."/>
            <person name="Anderson J."/>
            <person name="Bakaric R."/>
            <person name="Luria V."/>
            <person name="Karger A."/>
            <person name="Kirschner M.W."/>
            <person name="Durand P.M."/>
            <person name="Michod R.E."/>
            <person name="Nozaki H."/>
            <person name="Olson B.J."/>
        </authorList>
    </citation>
    <scope>NUCLEOTIDE SEQUENCE [LARGE SCALE GENOMIC DNA]</scope>
    <source>
        <strain evidence="13">NIES-2863</strain>
    </source>
</reference>
<dbReference type="InterPro" id="IPR003593">
    <property type="entry name" value="AAA+_ATPase"/>
</dbReference>
<evidence type="ECO:0000256" key="8">
    <source>
        <dbReference type="ARBA" id="ARBA00023136"/>
    </source>
</evidence>
<dbReference type="Gene3D" id="3.40.50.300">
    <property type="entry name" value="P-loop containing nucleotide triphosphate hydrolases"/>
    <property type="match status" value="2"/>
</dbReference>
<feature type="domain" description="ABC transporter" evidence="11">
    <location>
        <begin position="121"/>
        <end position="452"/>
    </location>
</feature>
<dbReference type="PROSITE" id="PS50893">
    <property type="entry name" value="ABC_TRANSPORTER_2"/>
    <property type="match status" value="2"/>
</dbReference>
<comment type="similarity">
    <text evidence="2">Belongs to the ABC transporter superfamily. ABCG family. PDR (TC 3.A.1.205) subfamily.</text>
</comment>
<dbReference type="InterPro" id="IPR003439">
    <property type="entry name" value="ABC_transporter-like_ATP-bd"/>
</dbReference>
<feature type="transmembrane region" description="Helical" evidence="10">
    <location>
        <begin position="846"/>
        <end position="867"/>
    </location>
</feature>
<dbReference type="Pfam" id="PF01061">
    <property type="entry name" value="ABC2_membrane"/>
    <property type="match status" value="2"/>
</dbReference>
<dbReference type="Pfam" id="PF08370">
    <property type="entry name" value="PDR_assoc"/>
    <property type="match status" value="1"/>
</dbReference>
<feature type="transmembrane region" description="Helical" evidence="10">
    <location>
        <begin position="1374"/>
        <end position="1391"/>
    </location>
</feature>
<evidence type="ECO:0000313" key="12">
    <source>
        <dbReference type="EMBL" id="KXZ50445.1"/>
    </source>
</evidence>
<keyword evidence="7 10" id="KW-1133">Transmembrane helix</keyword>
<evidence type="ECO:0000256" key="5">
    <source>
        <dbReference type="ARBA" id="ARBA00022741"/>
    </source>
</evidence>
<dbReference type="GO" id="GO:0071944">
    <property type="term" value="C:cell periphery"/>
    <property type="evidence" value="ECO:0007669"/>
    <property type="project" value="UniProtKB-ARBA"/>
</dbReference>
<gene>
    <name evidence="12" type="ORF">GPECTOR_16g619</name>
</gene>
<dbReference type="InterPro" id="IPR013581">
    <property type="entry name" value="PDR_assoc"/>
</dbReference>
<dbReference type="Pfam" id="PF00005">
    <property type="entry name" value="ABC_tran"/>
    <property type="match status" value="2"/>
</dbReference>
<accession>A0A150GL34</accession>
<comment type="subcellular location">
    <subcellularLocation>
        <location evidence="1">Membrane</location>
        <topology evidence="1">Multi-pass membrane protein</topology>
    </subcellularLocation>
</comment>
<feature type="compositionally biased region" description="Low complexity" evidence="9">
    <location>
        <begin position="245"/>
        <end position="260"/>
    </location>
</feature>
<organism evidence="12 13">
    <name type="scientific">Gonium pectorale</name>
    <name type="common">Green alga</name>
    <dbReference type="NCBI Taxonomy" id="33097"/>
    <lineage>
        <taxon>Eukaryota</taxon>
        <taxon>Viridiplantae</taxon>
        <taxon>Chlorophyta</taxon>
        <taxon>core chlorophytes</taxon>
        <taxon>Chlorophyceae</taxon>
        <taxon>CS clade</taxon>
        <taxon>Chlamydomonadales</taxon>
        <taxon>Volvocaceae</taxon>
        <taxon>Gonium</taxon>
    </lineage>
</organism>
<feature type="transmembrane region" description="Helical" evidence="10">
    <location>
        <begin position="618"/>
        <end position="639"/>
    </location>
</feature>
<evidence type="ECO:0000256" key="3">
    <source>
        <dbReference type="ARBA" id="ARBA00022448"/>
    </source>
</evidence>
<feature type="domain" description="ABC transporter" evidence="11">
    <location>
        <begin position="1045"/>
        <end position="1304"/>
    </location>
</feature>
<feature type="transmembrane region" description="Helical" evidence="10">
    <location>
        <begin position="759"/>
        <end position="785"/>
    </location>
</feature>
<keyword evidence="6" id="KW-0067">ATP-binding</keyword>
<feature type="region of interest" description="Disordered" evidence="9">
    <location>
        <begin position="1"/>
        <end position="30"/>
    </location>
</feature>
<evidence type="ECO:0000256" key="4">
    <source>
        <dbReference type="ARBA" id="ARBA00022692"/>
    </source>
</evidence>
<evidence type="ECO:0000256" key="6">
    <source>
        <dbReference type="ARBA" id="ARBA00022840"/>
    </source>
</evidence>
<dbReference type="GO" id="GO:0140359">
    <property type="term" value="F:ABC-type transporter activity"/>
    <property type="evidence" value="ECO:0007669"/>
    <property type="project" value="InterPro"/>
</dbReference>
<feature type="region of interest" description="Disordered" evidence="9">
    <location>
        <begin position="905"/>
        <end position="926"/>
    </location>
</feature>
<dbReference type="GO" id="GO:0005524">
    <property type="term" value="F:ATP binding"/>
    <property type="evidence" value="ECO:0007669"/>
    <property type="project" value="UniProtKB-KW"/>
</dbReference>